<evidence type="ECO:0000259" key="2">
    <source>
        <dbReference type="PROSITE" id="PS50097"/>
    </source>
</evidence>
<protein>
    <recommendedName>
        <fullName evidence="2">BTB domain-containing protein</fullName>
    </recommendedName>
</protein>
<dbReference type="EMBL" id="KN831805">
    <property type="protein sequence ID" value="KIM36472.1"/>
    <property type="molecule type" value="Genomic_DNA"/>
</dbReference>
<dbReference type="Pfam" id="PF00651">
    <property type="entry name" value="BTB"/>
    <property type="match status" value="1"/>
</dbReference>
<name>A0A0C2Y5Y8_HEBCY</name>
<evidence type="ECO:0000313" key="3">
    <source>
        <dbReference type="EMBL" id="KIM36472.1"/>
    </source>
</evidence>
<dbReference type="Proteomes" id="UP000053424">
    <property type="component" value="Unassembled WGS sequence"/>
</dbReference>
<evidence type="ECO:0000313" key="4">
    <source>
        <dbReference type="Proteomes" id="UP000053424"/>
    </source>
</evidence>
<gene>
    <name evidence="3" type="ORF">M413DRAFT_290701</name>
</gene>
<dbReference type="STRING" id="686832.A0A0C2Y5Y8"/>
<dbReference type="InterPro" id="IPR011333">
    <property type="entry name" value="SKP1/BTB/POZ_sf"/>
</dbReference>
<dbReference type="HOGENOM" id="CLU_048296_2_0_1"/>
<reference evidence="3 4" key="1">
    <citation type="submission" date="2014-04" db="EMBL/GenBank/DDBJ databases">
        <authorList>
            <consortium name="DOE Joint Genome Institute"/>
            <person name="Kuo A."/>
            <person name="Gay G."/>
            <person name="Dore J."/>
            <person name="Kohler A."/>
            <person name="Nagy L.G."/>
            <person name="Floudas D."/>
            <person name="Copeland A."/>
            <person name="Barry K.W."/>
            <person name="Cichocki N."/>
            <person name="Veneault-Fourrey C."/>
            <person name="LaButti K."/>
            <person name="Lindquist E.A."/>
            <person name="Lipzen A."/>
            <person name="Lundell T."/>
            <person name="Morin E."/>
            <person name="Murat C."/>
            <person name="Sun H."/>
            <person name="Tunlid A."/>
            <person name="Henrissat B."/>
            <person name="Grigoriev I.V."/>
            <person name="Hibbett D.S."/>
            <person name="Martin F."/>
            <person name="Nordberg H.P."/>
            <person name="Cantor M.N."/>
            <person name="Hua S.X."/>
        </authorList>
    </citation>
    <scope>NUCLEOTIDE SEQUENCE [LARGE SCALE GENOMIC DNA]</scope>
    <source>
        <strain evidence="4">h7</strain>
    </source>
</reference>
<keyword evidence="4" id="KW-1185">Reference proteome</keyword>
<sequence length="371" mass="41788">MKTTTEEVVVRNHPIYWFEDGSLVLDVEVQRFKVHHSLLSRHSKFFSTLTLKDVDEESVSPRATLNHDLRQAGIRHVVLEPKRQVRARDVEALLGHFYHDVTLSEKSSFAHVTSILRITGPHQLDFPHLHRAACEIFVGMFSADPVRPFKHSSHLHEALPVATDFNLNSARKAILYHLVTTTDFDVSETVTVDPHNAVKSAQESPENNIPTSTMSLPTPTDTDAIALSGTDTTSQISKTLTDDAVSPTQVAEILEFTHTPKSVLSKKDAETCMSLMTRLISHFTPILFTPGATPHMGCTDVFADTWMSLVIQPAIEDDGVYKPIETLQRMKQIDWSSYGLCDSCVAEKKEEWTDEQRRVWELMDEWISEGV</sequence>
<dbReference type="AlphaFoldDB" id="A0A0C2Y5Y8"/>
<feature type="compositionally biased region" description="Polar residues" evidence="1">
    <location>
        <begin position="199"/>
        <end position="219"/>
    </location>
</feature>
<dbReference type="Gene3D" id="3.30.710.10">
    <property type="entry name" value="Potassium Channel Kv1.1, Chain A"/>
    <property type="match status" value="1"/>
</dbReference>
<feature type="region of interest" description="Disordered" evidence="1">
    <location>
        <begin position="198"/>
        <end position="219"/>
    </location>
</feature>
<proteinExistence type="predicted"/>
<dbReference type="InterPro" id="IPR000210">
    <property type="entry name" value="BTB/POZ_dom"/>
</dbReference>
<evidence type="ECO:0000256" key="1">
    <source>
        <dbReference type="SAM" id="MobiDB-lite"/>
    </source>
</evidence>
<accession>A0A0C2Y5Y8</accession>
<dbReference type="OrthoDB" id="3249359at2759"/>
<reference evidence="4" key="2">
    <citation type="submission" date="2015-01" db="EMBL/GenBank/DDBJ databases">
        <title>Evolutionary Origins and Diversification of the Mycorrhizal Mutualists.</title>
        <authorList>
            <consortium name="DOE Joint Genome Institute"/>
            <consortium name="Mycorrhizal Genomics Consortium"/>
            <person name="Kohler A."/>
            <person name="Kuo A."/>
            <person name="Nagy L.G."/>
            <person name="Floudas D."/>
            <person name="Copeland A."/>
            <person name="Barry K.W."/>
            <person name="Cichocki N."/>
            <person name="Veneault-Fourrey C."/>
            <person name="LaButti K."/>
            <person name="Lindquist E.A."/>
            <person name="Lipzen A."/>
            <person name="Lundell T."/>
            <person name="Morin E."/>
            <person name="Murat C."/>
            <person name="Riley R."/>
            <person name="Ohm R."/>
            <person name="Sun H."/>
            <person name="Tunlid A."/>
            <person name="Henrissat B."/>
            <person name="Grigoriev I.V."/>
            <person name="Hibbett D.S."/>
            <person name="Martin F."/>
        </authorList>
    </citation>
    <scope>NUCLEOTIDE SEQUENCE [LARGE SCALE GENOMIC DNA]</scope>
    <source>
        <strain evidence="4">h7</strain>
    </source>
</reference>
<feature type="domain" description="BTB" evidence="2">
    <location>
        <begin position="19"/>
        <end position="98"/>
    </location>
</feature>
<dbReference type="PROSITE" id="PS50097">
    <property type="entry name" value="BTB"/>
    <property type="match status" value="1"/>
</dbReference>
<organism evidence="3 4">
    <name type="scientific">Hebeloma cylindrosporum</name>
    <dbReference type="NCBI Taxonomy" id="76867"/>
    <lineage>
        <taxon>Eukaryota</taxon>
        <taxon>Fungi</taxon>
        <taxon>Dikarya</taxon>
        <taxon>Basidiomycota</taxon>
        <taxon>Agaricomycotina</taxon>
        <taxon>Agaricomycetes</taxon>
        <taxon>Agaricomycetidae</taxon>
        <taxon>Agaricales</taxon>
        <taxon>Agaricineae</taxon>
        <taxon>Hymenogastraceae</taxon>
        <taxon>Hebeloma</taxon>
    </lineage>
</organism>